<evidence type="ECO:0000313" key="3">
    <source>
        <dbReference type="Proteomes" id="UP000694546"/>
    </source>
</evidence>
<dbReference type="InterPro" id="IPR038765">
    <property type="entry name" value="Papain-like_cys_pep_sf"/>
</dbReference>
<reference evidence="2" key="1">
    <citation type="submission" date="2025-08" db="UniProtKB">
        <authorList>
            <consortium name="Ensembl"/>
        </authorList>
    </citation>
    <scope>IDENTIFICATION</scope>
</reference>
<organism evidence="2 3">
    <name type="scientific">Gadus morhua</name>
    <name type="common">Atlantic cod</name>
    <dbReference type="NCBI Taxonomy" id="8049"/>
    <lineage>
        <taxon>Eukaryota</taxon>
        <taxon>Metazoa</taxon>
        <taxon>Chordata</taxon>
        <taxon>Craniata</taxon>
        <taxon>Vertebrata</taxon>
        <taxon>Euteleostomi</taxon>
        <taxon>Actinopterygii</taxon>
        <taxon>Neopterygii</taxon>
        <taxon>Teleostei</taxon>
        <taxon>Neoteleostei</taxon>
        <taxon>Acanthomorphata</taxon>
        <taxon>Zeiogadaria</taxon>
        <taxon>Gadariae</taxon>
        <taxon>Gadiformes</taxon>
        <taxon>Gadoidei</taxon>
        <taxon>Gadidae</taxon>
        <taxon>Gadus</taxon>
    </lineage>
</organism>
<dbReference type="PROSITE" id="PS50235">
    <property type="entry name" value="USP_3"/>
    <property type="match status" value="1"/>
</dbReference>
<reference evidence="2" key="2">
    <citation type="submission" date="2025-09" db="UniProtKB">
        <authorList>
            <consortium name="Ensembl"/>
        </authorList>
    </citation>
    <scope>IDENTIFICATION</scope>
</reference>
<dbReference type="Ensembl" id="ENSGMOT00000009276.2">
    <property type="protein sequence ID" value="ENSGMOP00000009029.2"/>
    <property type="gene ID" value="ENSGMOG00000008436.2"/>
</dbReference>
<evidence type="ECO:0000313" key="2">
    <source>
        <dbReference type="Ensembl" id="ENSGMOP00000009029.2"/>
    </source>
</evidence>
<keyword evidence="3" id="KW-1185">Reference proteome</keyword>
<dbReference type="Proteomes" id="UP000694546">
    <property type="component" value="Chromosome 17"/>
</dbReference>
<dbReference type="AlphaFoldDB" id="A0A8C5F653"/>
<dbReference type="InterPro" id="IPR001394">
    <property type="entry name" value="Peptidase_C19_UCH"/>
</dbReference>
<name>A0A8C5F653_GADMO</name>
<accession>A0A8C5F653</accession>
<dbReference type="SUPFAM" id="SSF54001">
    <property type="entry name" value="Cysteine proteinases"/>
    <property type="match status" value="1"/>
</dbReference>
<dbReference type="RefSeq" id="XP_030194073.1">
    <property type="nucleotide sequence ID" value="XM_030338213.1"/>
</dbReference>
<dbReference type="GO" id="GO:0016579">
    <property type="term" value="P:protein deubiquitination"/>
    <property type="evidence" value="ECO:0007669"/>
    <property type="project" value="InterPro"/>
</dbReference>
<evidence type="ECO:0000259" key="1">
    <source>
        <dbReference type="PROSITE" id="PS50235"/>
    </source>
</evidence>
<dbReference type="GO" id="GO:0005634">
    <property type="term" value="C:nucleus"/>
    <property type="evidence" value="ECO:0007669"/>
    <property type="project" value="TreeGrafter"/>
</dbReference>
<dbReference type="OMA" id="KITCCID"/>
<dbReference type="GeneID" id="115529461"/>
<dbReference type="PANTHER" id="PTHR24006:SF899">
    <property type="entry name" value="UBIQUITIN CARBOXYL-TERMINAL HYDROLASE"/>
    <property type="match status" value="1"/>
</dbReference>
<dbReference type="GO" id="GO:0004843">
    <property type="term" value="F:cysteine-type deubiquitinase activity"/>
    <property type="evidence" value="ECO:0007669"/>
    <property type="project" value="InterPro"/>
</dbReference>
<dbReference type="PROSITE" id="PS00973">
    <property type="entry name" value="USP_2"/>
    <property type="match status" value="1"/>
</dbReference>
<gene>
    <name evidence="2" type="primary">LOC115529461</name>
</gene>
<dbReference type="GO" id="GO:0005829">
    <property type="term" value="C:cytosol"/>
    <property type="evidence" value="ECO:0007669"/>
    <property type="project" value="TreeGrafter"/>
</dbReference>
<dbReference type="InterPro" id="IPR018200">
    <property type="entry name" value="USP_CS"/>
</dbReference>
<dbReference type="Pfam" id="PF00443">
    <property type="entry name" value="UCH"/>
    <property type="match status" value="1"/>
</dbReference>
<protein>
    <submittedName>
        <fullName evidence="2">Ubiquitin carboxyl-terminal hydrolase 47-like</fullName>
    </submittedName>
</protein>
<feature type="domain" description="USP" evidence="1">
    <location>
        <begin position="25"/>
        <end position="306"/>
    </location>
</feature>
<proteinExistence type="predicted"/>
<sequence length="318" mass="36270">MSYNRNTSRNRIAARLDNIPYSDYHGINNPASLCYLTSVLHVLSMTPRFPEAVKRGSATHSLYLDPNLDKLFSDLEKCTADIDDIAMALGITEADIYEQRDAAEYFQKILCGTSPEAAKMFQGTLKRCIKCHGCWTKNKTDDPFWSLPISVGPGLRLYSANNLEMAFEDVFTPTTLTGENTIYCDRCQAREDATIACGWQHRPQILTLQLKRFQLDYLRNRYEKITCCIDVPQKLHIKGCDYELYALINHYGSLTGGHYTATIKSYETGGWYDFDDARVRLLRPQPCQQGETAKSSSAYLLMYRRAARPPSWCRQGRC</sequence>
<dbReference type="PANTHER" id="PTHR24006">
    <property type="entry name" value="UBIQUITIN CARBOXYL-TERMINAL HYDROLASE"/>
    <property type="match status" value="1"/>
</dbReference>
<dbReference type="GeneTree" id="ENSGT00940000168459"/>
<dbReference type="InterPro" id="IPR050164">
    <property type="entry name" value="Peptidase_C19"/>
</dbReference>
<dbReference type="Gene3D" id="3.90.70.10">
    <property type="entry name" value="Cysteine proteinases"/>
    <property type="match status" value="1"/>
</dbReference>
<dbReference type="InterPro" id="IPR028889">
    <property type="entry name" value="USP"/>
</dbReference>